<keyword evidence="3" id="KW-1185">Reference proteome</keyword>
<evidence type="ECO:0000313" key="2">
    <source>
        <dbReference type="EMBL" id="MCT2589863.1"/>
    </source>
</evidence>
<gene>
    <name evidence="2" type="ORF">LHJ74_08040</name>
</gene>
<organism evidence="2 3">
    <name type="scientific">Streptomyces gossypii</name>
    <dbReference type="NCBI Taxonomy" id="2883101"/>
    <lineage>
        <taxon>Bacteria</taxon>
        <taxon>Bacillati</taxon>
        <taxon>Actinomycetota</taxon>
        <taxon>Actinomycetes</taxon>
        <taxon>Kitasatosporales</taxon>
        <taxon>Streptomycetaceae</taxon>
        <taxon>Streptomyces</taxon>
    </lineage>
</organism>
<protein>
    <submittedName>
        <fullName evidence="2">NAD(P)H-dependent oxidoreductase</fullName>
    </submittedName>
</protein>
<dbReference type="PANTHER" id="PTHR30543:SF21">
    <property type="entry name" value="NAD(P)H-DEPENDENT FMN REDUCTASE LOT6"/>
    <property type="match status" value="1"/>
</dbReference>
<dbReference type="InterPro" id="IPR050712">
    <property type="entry name" value="NAD(P)H-dep_reductase"/>
</dbReference>
<dbReference type="PANTHER" id="PTHR30543">
    <property type="entry name" value="CHROMATE REDUCTASE"/>
    <property type="match status" value="1"/>
</dbReference>
<sequence length="211" mass="22757">MSTHESTHPASAATPLKLAVILGSVREARYGPTVSNWFVEEAQRHGGFNVDTIDLADTQLPAALPPGPEELVDVAGRSAEMRALSARLASADGFVVVTPEYNHSFPASIKHFVDWHFSEWQAKPVGFVSYGGAASGLRAVEGLRLVFAELHAVTMRDVVSFNRFEAPFDADGRPAAPTEANGAAKELLDQLTWWATALHDARSKSPYAMAD</sequence>
<dbReference type="RefSeq" id="WP_260216915.1">
    <property type="nucleotide sequence ID" value="NZ_JAJAGO010000003.1"/>
</dbReference>
<evidence type="ECO:0000313" key="3">
    <source>
        <dbReference type="Proteomes" id="UP001156389"/>
    </source>
</evidence>
<name>A0ABT2JQ79_9ACTN</name>
<reference evidence="2 3" key="1">
    <citation type="submission" date="2021-10" db="EMBL/GenBank/DDBJ databases">
        <title>Streptomyces gossypii sp. nov., isolated from soil collected from cotton field.</title>
        <authorList>
            <person name="Ge X."/>
            <person name="Chen X."/>
            <person name="Liu W."/>
        </authorList>
    </citation>
    <scope>NUCLEOTIDE SEQUENCE [LARGE SCALE GENOMIC DNA]</scope>
    <source>
        <strain evidence="2 3">N2-109</strain>
    </source>
</reference>
<dbReference type="InterPro" id="IPR029039">
    <property type="entry name" value="Flavoprotein-like_sf"/>
</dbReference>
<proteinExistence type="predicted"/>
<dbReference type="Pfam" id="PF03358">
    <property type="entry name" value="FMN_red"/>
    <property type="match status" value="1"/>
</dbReference>
<evidence type="ECO:0000259" key="1">
    <source>
        <dbReference type="Pfam" id="PF03358"/>
    </source>
</evidence>
<dbReference type="Proteomes" id="UP001156389">
    <property type="component" value="Unassembled WGS sequence"/>
</dbReference>
<dbReference type="EMBL" id="JAJAGO010000003">
    <property type="protein sequence ID" value="MCT2589863.1"/>
    <property type="molecule type" value="Genomic_DNA"/>
</dbReference>
<dbReference type="SUPFAM" id="SSF52218">
    <property type="entry name" value="Flavoproteins"/>
    <property type="match status" value="1"/>
</dbReference>
<accession>A0ABT2JQ79</accession>
<feature type="domain" description="NADPH-dependent FMN reductase-like" evidence="1">
    <location>
        <begin position="17"/>
        <end position="164"/>
    </location>
</feature>
<dbReference type="Gene3D" id="3.40.50.360">
    <property type="match status" value="1"/>
</dbReference>
<dbReference type="InterPro" id="IPR005025">
    <property type="entry name" value="FMN_Rdtase-like_dom"/>
</dbReference>
<comment type="caution">
    <text evidence="2">The sequence shown here is derived from an EMBL/GenBank/DDBJ whole genome shotgun (WGS) entry which is preliminary data.</text>
</comment>